<dbReference type="GO" id="GO:0015035">
    <property type="term" value="F:protein-disulfide reductase activity"/>
    <property type="evidence" value="ECO:0007669"/>
    <property type="project" value="TreeGrafter"/>
</dbReference>
<dbReference type="Gene3D" id="3.40.30.10">
    <property type="entry name" value="Glutaredoxin"/>
    <property type="match status" value="1"/>
</dbReference>
<dbReference type="PANTHER" id="PTHR45663">
    <property type="entry name" value="GEO12009P1"/>
    <property type="match status" value="1"/>
</dbReference>
<protein>
    <recommendedName>
        <fullName evidence="2">Thioredoxin domain-containing protein</fullName>
    </recommendedName>
</protein>
<sequence>MQKVIVACVALICFAAPVLLTLASYTNERVLEEDNVRPRDLPGKVLFFSANWCPACRHADPTYQELRNAGYPIRKVDVDSNPTLAQKYGISSIPQFVYVVDGHEKSRISGGASASRLKRLYRGGW</sequence>
<dbReference type="Pfam" id="PF00085">
    <property type="entry name" value="Thioredoxin"/>
    <property type="match status" value="1"/>
</dbReference>
<dbReference type="EMBL" id="PUHY01000013">
    <property type="protein sequence ID" value="PQO30890.1"/>
    <property type="molecule type" value="Genomic_DNA"/>
</dbReference>
<name>A0A2S8FFM9_9BACT</name>
<dbReference type="InterPro" id="IPR036249">
    <property type="entry name" value="Thioredoxin-like_sf"/>
</dbReference>
<feature type="domain" description="Thioredoxin" evidence="2">
    <location>
        <begin position="16"/>
        <end position="125"/>
    </location>
</feature>
<dbReference type="AlphaFoldDB" id="A0A2S8FFM9"/>
<evidence type="ECO:0000256" key="1">
    <source>
        <dbReference type="SAM" id="SignalP"/>
    </source>
</evidence>
<dbReference type="RefSeq" id="WP_105331965.1">
    <property type="nucleotide sequence ID" value="NZ_PUHY01000013.1"/>
</dbReference>
<dbReference type="OrthoDB" id="276516at2"/>
<proteinExistence type="predicted"/>
<feature type="chain" id="PRO_5015686393" description="Thioredoxin domain-containing protein" evidence="1">
    <location>
        <begin position="24"/>
        <end position="125"/>
    </location>
</feature>
<keyword evidence="1" id="KW-0732">Signal</keyword>
<comment type="caution">
    <text evidence="3">The sequence shown here is derived from an EMBL/GenBank/DDBJ whole genome shotgun (WGS) entry which is preliminary data.</text>
</comment>
<accession>A0A2S8FFM9</accession>
<dbReference type="PROSITE" id="PS51352">
    <property type="entry name" value="THIOREDOXIN_2"/>
    <property type="match status" value="1"/>
</dbReference>
<reference evidence="3 4" key="1">
    <citation type="submission" date="2018-02" db="EMBL/GenBank/DDBJ databases">
        <title>Comparative genomes isolates from brazilian mangrove.</title>
        <authorList>
            <person name="Araujo J.E."/>
            <person name="Taketani R.G."/>
            <person name="Silva M.C.P."/>
            <person name="Loureco M.V."/>
            <person name="Andreote F.D."/>
        </authorList>
    </citation>
    <scope>NUCLEOTIDE SEQUENCE [LARGE SCALE GENOMIC DNA]</scope>
    <source>
        <strain evidence="3 4">Hex-1 MGV</strain>
    </source>
</reference>
<dbReference type="GO" id="GO:0005737">
    <property type="term" value="C:cytoplasm"/>
    <property type="evidence" value="ECO:0007669"/>
    <property type="project" value="TreeGrafter"/>
</dbReference>
<dbReference type="SUPFAM" id="SSF52833">
    <property type="entry name" value="Thioredoxin-like"/>
    <property type="match status" value="1"/>
</dbReference>
<dbReference type="Proteomes" id="UP000238322">
    <property type="component" value="Unassembled WGS sequence"/>
</dbReference>
<organism evidence="3 4">
    <name type="scientific">Blastopirellula marina</name>
    <dbReference type="NCBI Taxonomy" id="124"/>
    <lineage>
        <taxon>Bacteria</taxon>
        <taxon>Pseudomonadati</taxon>
        <taxon>Planctomycetota</taxon>
        <taxon>Planctomycetia</taxon>
        <taxon>Pirellulales</taxon>
        <taxon>Pirellulaceae</taxon>
        <taxon>Blastopirellula</taxon>
    </lineage>
</organism>
<dbReference type="CDD" id="cd02947">
    <property type="entry name" value="TRX_family"/>
    <property type="match status" value="1"/>
</dbReference>
<dbReference type="PANTHER" id="PTHR45663:SF11">
    <property type="entry name" value="GEO12009P1"/>
    <property type="match status" value="1"/>
</dbReference>
<gene>
    <name evidence="3" type="ORF">C5Y83_22040</name>
</gene>
<feature type="signal peptide" evidence="1">
    <location>
        <begin position="1"/>
        <end position="23"/>
    </location>
</feature>
<dbReference type="InterPro" id="IPR013766">
    <property type="entry name" value="Thioredoxin_domain"/>
</dbReference>
<evidence type="ECO:0000259" key="2">
    <source>
        <dbReference type="PROSITE" id="PS51352"/>
    </source>
</evidence>
<evidence type="ECO:0000313" key="3">
    <source>
        <dbReference type="EMBL" id="PQO30890.1"/>
    </source>
</evidence>
<evidence type="ECO:0000313" key="4">
    <source>
        <dbReference type="Proteomes" id="UP000238322"/>
    </source>
</evidence>